<feature type="compositionally biased region" description="Basic and acidic residues" evidence="1">
    <location>
        <begin position="14"/>
        <end position="34"/>
    </location>
</feature>
<evidence type="ECO:0000313" key="2">
    <source>
        <dbReference type="EMBL" id="KAK2094786.1"/>
    </source>
</evidence>
<feature type="region of interest" description="Disordered" evidence="1">
    <location>
        <begin position="14"/>
        <end position="37"/>
    </location>
</feature>
<sequence>MTIDALRYGQEGSRKAARLESAEKLSQHQSEKSGPHTVIHKVGDEWVVKWKSCQALEEESLFDIHALCYGGKMP</sequence>
<gene>
    <name evidence="2" type="ORF">P7K49_026202</name>
</gene>
<accession>A0ABQ9UCS9</accession>
<dbReference type="Proteomes" id="UP001266305">
    <property type="component" value="Unassembled WGS sequence"/>
</dbReference>
<keyword evidence="3" id="KW-1185">Reference proteome</keyword>
<organism evidence="2 3">
    <name type="scientific">Saguinus oedipus</name>
    <name type="common">Cotton-top tamarin</name>
    <name type="synonym">Oedipomidas oedipus</name>
    <dbReference type="NCBI Taxonomy" id="9490"/>
    <lineage>
        <taxon>Eukaryota</taxon>
        <taxon>Metazoa</taxon>
        <taxon>Chordata</taxon>
        <taxon>Craniata</taxon>
        <taxon>Vertebrata</taxon>
        <taxon>Euteleostomi</taxon>
        <taxon>Mammalia</taxon>
        <taxon>Eutheria</taxon>
        <taxon>Euarchontoglires</taxon>
        <taxon>Primates</taxon>
        <taxon>Haplorrhini</taxon>
        <taxon>Platyrrhini</taxon>
        <taxon>Cebidae</taxon>
        <taxon>Callitrichinae</taxon>
        <taxon>Saguinus</taxon>
    </lineage>
</organism>
<evidence type="ECO:0000256" key="1">
    <source>
        <dbReference type="SAM" id="MobiDB-lite"/>
    </source>
</evidence>
<evidence type="ECO:0000313" key="3">
    <source>
        <dbReference type="Proteomes" id="UP001266305"/>
    </source>
</evidence>
<reference evidence="2 3" key="1">
    <citation type="submission" date="2023-05" db="EMBL/GenBank/DDBJ databases">
        <title>B98-5 Cell Line De Novo Hybrid Assembly: An Optical Mapping Approach.</title>
        <authorList>
            <person name="Kananen K."/>
            <person name="Auerbach J.A."/>
            <person name="Kautto E."/>
            <person name="Blachly J.S."/>
        </authorList>
    </citation>
    <scope>NUCLEOTIDE SEQUENCE [LARGE SCALE GENOMIC DNA]</scope>
    <source>
        <strain evidence="2">B95-8</strain>
        <tissue evidence="2">Cell line</tissue>
    </source>
</reference>
<comment type="caution">
    <text evidence="2">The sequence shown here is derived from an EMBL/GenBank/DDBJ whole genome shotgun (WGS) entry which is preliminary data.</text>
</comment>
<dbReference type="EMBL" id="JASSZA010000013">
    <property type="protein sequence ID" value="KAK2094786.1"/>
    <property type="molecule type" value="Genomic_DNA"/>
</dbReference>
<proteinExistence type="predicted"/>
<protein>
    <submittedName>
        <fullName evidence="2">Uncharacterized protein</fullName>
    </submittedName>
</protein>
<name>A0ABQ9UCS9_SAGOE</name>